<evidence type="ECO:0000313" key="17">
    <source>
        <dbReference type="Proteomes" id="UP000031338"/>
    </source>
</evidence>
<keyword evidence="6" id="KW-0408">Iron</keyword>
<feature type="domain" description="TonB-dependent receptor-like beta-barrel" evidence="14">
    <location>
        <begin position="341"/>
        <end position="684"/>
    </location>
</feature>
<dbReference type="GO" id="GO:0009279">
    <property type="term" value="C:cell outer membrane"/>
    <property type="evidence" value="ECO:0007669"/>
    <property type="project" value="UniProtKB-SubCell"/>
</dbReference>
<dbReference type="Pfam" id="PF07715">
    <property type="entry name" value="Plug"/>
    <property type="match status" value="1"/>
</dbReference>
<dbReference type="PATRIC" id="fig|48936.3.peg.2870"/>
<evidence type="ECO:0000256" key="2">
    <source>
        <dbReference type="ARBA" id="ARBA00022448"/>
    </source>
</evidence>
<dbReference type="CDD" id="cd01347">
    <property type="entry name" value="ligand_gated_channel"/>
    <property type="match status" value="1"/>
</dbReference>
<evidence type="ECO:0000256" key="9">
    <source>
        <dbReference type="ARBA" id="ARBA00023136"/>
    </source>
</evidence>
<dbReference type="InterPro" id="IPR000531">
    <property type="entry name" value="Beta-barrel_TonB"/>
</dbReference>
<evidence type="ECO:0000256" key="3">
    <source>
        <dbReference type="ARBA" id="ARBA00022452"/>
    </source>
</evidence>
<evidence type="ECO:0000256" key="11">
    <source>
        <dbReference type="PROSITE-ProRule" id="PRU01360"/>
    </source>
</evidence>
<keyword evidence="2 11" id="KW-0813">Transport</keyword>
<organism evidence="16 17">
    <name type="scientific">Novosphingobium subterraneum</name>
    <dbReference type="NCBI Taxonomy" id="48936"/>
    <lineage>
        <taxon>Bacteria</taxon>
        <taxon>Pseudomonadati</taxon>
        <taxon>Pseudomonadota</taxon>
        <taxon>Alphaproteobacteria</taxon>
        <taxon>Sphingomonadales</taxon>
        <taxon>Sphingomonadaceae</taxon>
        <taxon>Novosphingobium</taxon>
    </lineage>
</organism>
<accession>A0A0B8ZFD7</accession>
<dbReference type="EMBL" id="JRVC01000014">
    <property type="protein sequence ID" value="KHS44931.1"/>
    <property type="molecule type" value="Genomic_DNA"/>
</dbReference>
<evidence type="ECO:0000256" key="5">
    <source>
        <dbReference type="ARBA" id="ARBA00022692"/>
    </source>
</evidence>
<evidence type="ECO:0000256" key="6">
    <source>
        <dbReference type="ARBA" id="ARBA00023004"/>
    </source>
</evidence>
<proteinExistence type="inferred from homology"/>
<keyword evidence="17" id="KW-1185">Reference proteome</keyword>
<keyword evidence="9 11" id="KW-0472">Membrane</keyword>
<comment type="subcellular location">
    <subcellularLocation>
        <location evidence="1 11">Cell outer membrane</location>
        <topology evidence="1 11">Multi-pass membrane protein</topology>
    </subcellularLocation>
</comment>
<dbReference type="STRING" id="48936.NJ75_02857"/>
<feature type="signal peptide" evidence="13">
    <location>
        <begin position="1"/>
        <end position="23"/>
    </location>
</feature>
<dbReference type="GO" id="GO:0006826">
    <property type="term" value="P:iron ion transport"/>
    <property type="evidence" value="ECO:0007669"/>
    <property type="project" value="UniProtKB-KW"/>
</dbReference>
<keyword evidence="3 11" id="KW-1134">Transmembrane beta strand</keyword>
<evidence type="ECO:0000313" key="16">
    <source>
        <dbReference type="EMBL" id="KHS44931.1"/>
    </source>
</evidence>
<dbReference type="SUPFAM" id="SSF56935">
    <property type="entry name" value="Porins"/>
    <property type="match status" value="1"/>
</dbReference>
<dbReference type="PANTHER" id="PTHR32552:SF81">
    <property type="entry name" value="TONB-DEPENDENT OUTER MEMBRANE RECEPTOR"/>
    <property type="match status" value="1"/>
</dbReference>
<keyword evidence="8 12" id="KW-0798">TonB box</keyword>
<comment type="similarity">
    <text evidence="11 12">Belongs to the TonB-dependent receptor family.</text>
</comment>
<reference evidence="16 17" key="1">
    <citation type="submission" date="2014-10" db="EMBL/GenBank/DDBJ databases">
        <title>Draft genome sequence of Novosphingobium subterraneum DSM 12447.</title>
        <authorList>
            <person name="Gan H.M."/>
            <person name="Gan H.Y."/>
            <person name="Savka M.A."/>
        </authorList>
    </citation>
    <scope>NUCLEOTIDE SEQUENCE [LARGE SCALE GENOMIC DNA]</scope>
    <source>
        <strain evidence="16 17">DSM 12447</strain>
    </source>
</reference>
<evidence type="ECO:0000256" key="4">
    <source>
        <dbReference type="ARBA" id="ARBA00022496"/>
    </source>
</evidence>
<keyword evidence="13" id="KW-0732">Signal</keyword>
<keyword evidence="10 11" id="KW-0998">Cell outer membrane</keyword>
<sequence>MLSLRYAILAGTAAVSALGPVQAHGQTQAAGTAAGEGSAEIAADASIVVTARKRAETIKDVPAAVTAITGDVLAERGLNSVREAAVLSPGLNINSDGAGRAFVAIRGVGVTLVQSVQPGVGLFVDGIYRPNTAYLNNPLVDVERIEVLRGPQGTLYGKNTLGGAINVITRQPGNDLSVRASASYAGPDNQFIAAGSVSSPLLRDLLSVRIAASHQQQDGFARNTLLKKDGNPLNSDSVNATLRFTPGVAELTVNGYYDWIDSVNIPYSRVSGPQAYSRDLTFNTLNQVKYKYRGVNAKLAVPIDALSSRLTLIGAWDARSATNVESDVDFGPGDFARAKGGDELRTKTVEMRLDSDISSTLSTLVGVFYSREEADGVDATTLFPAFTRLPFAVVRNTINSTRADTYAAFGTVFWKPNSDWEVALGLRYDHENRVANGSIITVLGPLGSTGGALPAARIKSDEWQPKLTVKRNWSSSLMTYASVARGYRGGGFNAPTAPTRTYRGDSAWTYELGAKYAAADGSSGMSGAVFYNDYKDYIGLNSIAPAAGGGLVTVDLNTGNVESYGLELEGFVRPVPAWSIRGGLTLMHARLTDTSAYTQTTGRRLASDRLTFQPDWSANLATDYTIDLGKDQFVLGANLTGKGKRLAATLNQTTPTTLDGYWLVGASATYRAGPIEVSAFASNLFNKGYWESYIERTTLQLAGLPASDLGIMGDARRYGIRIGMKF</sequence>
<feature type="chain" id="PRO_5002126969" evidence="13">
    <location>
        <begin position="24"/>
        <end position="726"/>
    </location>
</feature>
<dbReference type="Gene3D" id="2.40.170.20">
    <property type="entry name" value="TonB-dependent receptor, beta-barrel domain"/>
    <property type="match status" value="1"/>
</dbReference>
<gene>
    <name evidence="16" type="ORF">NJ75_02857</name>
</gene>
<evidence type="ECO:0000256" key="12">
    <source>
        <dbReference type="RuleBase" id="RU003357"/>
    </source>
</evidence>
<dbReference type="AlphaFoldDB" id="A0A0B8ZFD7"/>
<dbReference type="Proteomes" id="UP000031338">
    <property type="component" value="Unassembled WGS sequence"/>
</dbReference>
<evidence type="ECO:0000259" key="15">
    <source>
        <dbReference type="Pfam" id="PF07715"/>
    </source>
</evidence>
<keyword evidence="4" id="KW-0410">Iron transport</keyword>
<dbReference type="Pfam" id="PF00593">
    <property type="entry name" value="TonB_dep_Rec_b-barrel"/>
    <property type="match status" value="1"/>
</dbReference>
<name>A0A0B8ZFD7_9SPHN</name>
<evidence type="ECO:0000256" key="10">
    <source>
        <dbReference type="ARBA" id="ARBA00023237"/>
    </source>
</evidence>
<evidence type="ECO:0000259" key="14">
    <source>
        <dbReference type="Pfam" id="PF00593"/>
    </source>
</evidence>
<dbReference type="InterPro" id="IPR039426">
    <property type="entry name" value="TonB-dep_rcpt-like"/>
</dbReference>
<evidence type="ECO:0000256" key="13">
    <source>
        <dbReference type="SAM" id="SignalP"/>
    </source>
</evidence>
<keyword evidence="5 11" id="KW-0812">Transmembrane</keyword>
<comment type="caution">
    <text evidence="16">The sequence shown here is derived from an EMBL/GenBank/DDBJ whole genome shotgun (WGS) entry which is preliminary data.</text>
</comment>
<feature type="domain" description="TonB-dependent receptor plug" evidence="15">
    <location>
        <begin position="58"/>
        <end position="164"/>
    </location>
</feature>
<evidence type="ECO:0000256" key="7">
    <source>
        <dbReference type="ARBA" id="ARBA00023065"/>
    </source>
</evidence>
<dbReference type="InterPro" id="IPR036942">
    <property type="entry name" value="Beta-barrel_TonB_sf"/>
</dbReference>
<protein>
    <submittedName>
        <fullName evidence="16">TonB-dependent receptor</fullName>
    </submittedName>
</protein>
<evidence type="ECO:0000256" key="8">
    <source>
        <dbReference type="ARBA" id="ARBA00023077"/>
    </source>
</evidence>
<dbReference type="InterPro" id="IPR012910">
    <property type="entry name" value="Plug_dom"/>
</dbReference>
<keyword evidence="7" id="KW-0406">Ion transport</keyword>
<dbReference type="RefSeq" id="WP_039335569.1">
    <property type="nucleotide sequence ID" value="NZ_JRVC01000014.1"/>
</dbReference>
<keyword evidence="16" id="KW-0675">Receptor</keyword>
<dbReference type="PANTHER" id="PTHR32552">
    <property type="entry name" value="FERRICHROME IRON RECEPTOR-RELATED"/>
    <property type="match status" value="1"/>
</dbReference>
<evidence type="ECO:0000256" key="1">
    <source>
        <dbReference type="ARBA" id="ARBA00004571"/>
    </source>
</evidence>
<dbReference type="PROSITE" id="PS52016">
    <property type="entry name" value="TONB_DEPENDENT_REC_3"/>
    <property type="match status" value="1"/>
</dbReference>